<reference evidence="1" key="1">
    <citation type="journal article" date="2015" name="Nature">
        <title>Complex archaea that bridge the gap between prokaryotes and eukaryotes.</title>
        <authorList>
            <person name="Spang A."/>
            <person name="Saw J.H."/>
            <person name="Jorgensen S.L."/>
            <person name="Zaremba-Niedzwiedzka K."/>
            <person name="Martijn J."/>
            <person name="Lind A.E."/>
            <person name="van Eijk R."/>
            <person name="Schleper C."/>
            <person name="Guy L."/>
            <person name="Ettema T.J."/>
        </authorList>
    </citation>
    <scope>NUCLEOTIDE SEQUENCE</scope>
</reference>
<evidence type="ECO:0000313" key="1">
    <source>
        <dbReference type="EMBL" id="KKL61634.1"/>
    </source>
</evidence>
<protein>
    <submittedName>
        <fullName evidence="1">Uncharacterized protein</fullName>
    </submittedName>
</protein>
<proteinExistence type="predicted"/>
<dbReference type="EMBL" id="LAZR01028760">
    <property type="protein sequence ID" value="KKL61634.1"/>
    <property type="molecule type" value="Genomic_DNA"/>
</dbReference>
<name>A0A0F9DIZ5_9ZZZZ</name>
<gene>
    <name evidence="1" type="ORF">LCGC14_2193340</name>
</gene>
<sequence length="93" mass="11208">MIEIIEIERNSGYTKTEHVYISEEYMVWDWDKDKYVPYKAVVLEHTHYIEDNENRKGNLAEKSFDRPLASKSTKNNGRYRKKLSPFLKHSFCF</sequence>
<organism evidence="1">
    <name type="scientific">marine sediment metagenome</name>
    <dbReference type="NCBI Taxonomy" id="412755"/>
    <lineage>
        <taxon>unclassified sequences</taxon>
        <taxon>metagenomes</taxon>
        <taxon>ecological metagenomes</taxon>
    </lineage>
</organism>
<comment type="caution">
    <text evidence="1">The sequence shown here is derived from an EMBL/GenBank/DDBJ whole genome shotgun (WGS) entry which is preliminary data.</text>
</comment>
<dbReference type="AlphaFoldDB" id="A0A0F9DIZ5"/>
<accession>A0A0F9DIZ5</accession>